<dbReference type="PANTHER" id="PTHR13943">
    <property type="entry name" value="HRAS-LIKE SUPPRESSOR - RELATED"/>
    <property type="match status" value="1"/>
</dbReference>
<name>A0A2A6CA62_PRIPA</name>
<protein>
    <submittedName>
        <fullName evidence="5">LRAT domain-containing protein</fullName>
    </submittedName>
</protein>
<dbReference type="Pfam" id="PF04970">
    <property type="entry name" value="LRAT"/>
    <property type="match status" value="1"/>
</dbReference>
<evidence type="ECO:0000256" key="2">
    <source>
        <dbReference type="ARBA" id="ARBA00022679"/>
    </source>
</evidence>
<dbReference type="GO" id="GO:0070292">
    <property type="term" value="P:N-acylphosphatidylethanolamine metabolic process"/>
    <property type="evidence" value="ECO:0000318"/>
    <property type="project" value="GO_Central"/>
</dbReference>
<evidence type="ECO:0000256" key="1">
    <source>
        <dbReference type="ARBA" id="ARBA00007824"/>
    </source>
</evidence>
<evidence type="ECO:0000256" key="3">
    <source>
        <dbReference type="ARBA" id="ARBA00022801"/>
    </source>
</evidence>
<dbReference type="GO" id="GO:0008970">
    <property type="term" value="F:phospholipase A1 activity"/>
    <property type="evidence" value="ECO:0000318"/>
    <property type="project" value="GO_Central"/>
</dbReference>
<reference evidence="6" key="1">
    <citation type="journal article" date="2008" name="Nat. Genet.">
        <title>The Pristionchus pacificus genome provides a unique perspective on nematode lifestyle and parasitism.</title>
        <authorList>
            <person name="Dieterich C."/>
            <person name="Clifton S.W."/>
            <person name="Schuster L.N."/>
            <person name="Chinwalla A."/>
            <person name="Delehaunty K."/>
            <person name="Dinkelacker I."/>
            <person name="Fulton L."/>
            <person name="Fulton R."/>
            <person name="Godfrey J."/>
            <person name="Minx P."/>
            <person name="Mitreva M."/>
            <person name="Roeseler W."/>
            <person name="Tian H."/>
            <person name="Witte H."/>
            <person name="Yang S.P."/>
            <person name="Wilson R.K."/>
            <person name="Sommer R.J."/>
        </authorList>
    </citation>
    <scope>NUCLEOTIDE SEQUENCE [LARGE SCALE GENOMIC DNA]</scope>
    <source>
        <strain evidence="6">PS312</strain>
    </source>
</reference>
<accession>A0A2A6CA62</accession>
<dbReference type="Gene3D" id="3.90.1720.10">
    <property type="entry name" value="endopeptidase domain like (from Nostoc punctiforme)"/>
    <property type="match status" value="1"/>
</dbReference>
<sequence>MERSSRIECEPCGKKQCNGSCPMSHLTHSTLIRIEDRHYLNRNPSFANPSFVTQHQSPFTEMFSTRPWNQLREECILPKPLSSSFLSWNELPQKLKPGDLIEFSLPSSSKDHCIKHWSVYEGEKNGVPYVIHYAKKGKTSKIDSYEKGKEEVRSEPLEDIARGGKGRMNNEWDERWEPLPQGEVLKRAHEQMQLHAPELTSNEHFALECRYGENWKKLVIVDRPYHLLQTVYEGTMIIMMIPVAVVLFSSLYWWGRCNEAIKKRRESTEANDDK</sequence>
<dbReference type="InterPro" id="IPR051496">
    <property type="entry name" value="H-rev107_PLA/AT"/>
</dbReference>
<dbReference type="GO" id="GO:0016410">
    <property type="term" value="F:N-acyltransferase activity"/>
    <property type="evidence" value="ECO:0000318"/>
    <property type="project" value="GO_Central"/>
</dbReference>
<evidence type="ECO:0000313" key="5">
    <source>
        <dbReference type="EnsemblMetazoa" id="PPA28948.1"/>
    </source>
</evidence>
<proteinExistence type="inferred from homology"/>
<keyword evidence="6" id="KW-1185">Reference proteome</keyword>
<keyword evidence="3" id="KW-0378">Hydrolase</keyword>
<dbReference type="PANTHER" id="PTHR13943:SF77">
    <property type="entry name" value="LRAT DOMAIN-CONTAINING PROTEIN"/>
    <property type="match status" value="1"/>
</dbReference>
<keyword evidence="4" id="KW-0443">Lipid metabolism</keyword>
<dbReference type="GO" id="GO:0004623">
    <property type="term" value="F:phospholipase A2 activity"/>
    <property type="evidence" value="ECO:0000318"/>
    <property type="project" value="GO_Central"/>
</dbReference>
<dbReference type="Proteomes" id="UP000005239">
    <property type="component" value="Unassembled WGS sequence"/>
</dbReference>
<keyword evidence="2" id="KW-0808">Transferase</keyword>
<reference evidence="5" key="2">
    <citation type="submission" date="2022-06" db="UniProtKB">
        <authorList>
            <consortium name="EnsemblMetazoa"/>
        </authorList>
    </citation>
    <scope>IDENTIFICATION</scope>
    <source>
        <strain evidence="5">PS312</strain>
    </source>
</reference>
<comment type="similarity">
    <text evidence="1">Belongs to the H-rev107 family.</text>
</comment>
<dbReference type="GO" id="GO:0005737">
    <property type="term" value="C:cytoplasm"/>
    <property type="evidence" value="ECO:0000318"/>
    <property type="project" value="GO_Central"/>
</dbReference>
<dbReference type="OrthoDB" id="421951at2759"/>
<gene>
    <name evidence="5" type="primary">WBGene00118502</name>
</gene>
<dbReference type="PROSITE" id="PS51934">
    <property type="entry name" value="LRAT"/>
    <property type="match status" value="1"/>
</dbReference>
<dbReference type="EnsemblMetazoa" id="PPA28948.1">
    <property type="protein sequence ID" value="PPA28948.1"/>
    <property type="gene ID" value="WBGene00118502"/>
</dbReference>
<dbReference type="AlphaFoldDB" id="A0A2A6CA62"/>
<evidence type="ECO:0000313" key="6">
    <source>
        <dbReference type="Proteomes" id="UP000005239"/>
    </source>
</evidence>
<evidence type="ECO:0000256" key="4">
    <source>
        <dbReference type="ARBA" id="ARBA00023098"/>
    </source>
</evidence>
<accession>A0A8R1YHW9</accession>
<dbReference type="InterPro" id="IPR007053">
    <property type="entry name" value="LRAT_dom"/>
</dbReference>
<organism evidence="5 6">
    <name type="scientific">Pristionchus pacificus</name>
    <name type="common">Parasitic nematode worm</name>
    <dbReference type="NCBI Taxonomy" id="54126"/>
    <lineage>
        <taxon>Eukaryota</taxon>
        <taxon>Metazoa</taxon>
        <taxon>Ecdysozoa</taxon>
        <taxon>Nematoda</taxon>
        <taxon>Chromadorea</taxon>
        <taxon>Rhabditida</taxon>
        <taxon>Rhabditina</taxon>
        <taxon>Diplogasteromorpha</taxon>
        <taxon>Diplogasteroidea</taxon>
        <taxon>Neodiplogasteridae</taxon>
        <taxon>Pristionchus</taxon>
    </lineage>
</organism>